<dbReference type="GO" id="GO:0004386">
    <property type="term" value="F:helicase activity"/>
    <property type="evidence" value="ECO:0007669"/>
    <property type="project" value="UniProtKB-KW"/>
</dbReference>
<dbReference type="SMART" id="SM00490">
    <property type="entry name" value="HELICc"/>
    <property type="match status" value="1"/>
</dbReference>
<protein>
    <submittedName>
        <fullName evidence="4">Helicase C-terminal domain-containing protein</fullName>
    </submittedName>
</protein>
<comment type="caution">
    <text evidence="4">The sequence shown here is derived from an EMBL/GenBank/DDBJ whole genome shotgun (WGS) entry which is preliminary data.</text>
</comment>
<dbReference type="CDD" id="cd18793">
    <property type="entry name" value="SF2_C_SNF"/>
    <property type="match status" value="1"/>
</dbReference>
<gene>
    <name evidence="4" type="ORF">HaLaN_14424</name>
</gene>
<dbReference type="InterPro" id="IPR049730">
    <property type="entry name" value="SNF2/RAD54-like_C"/>
</dbReference>
<feature type="non-terminal residue" evidence="4">
    <location>
        <position position="1"/>
    </location>
</feature>
<dbReference type="PROSITE" id="PS51194">
    <property type="entry name" value="HELICASE_CTER"/>
    <property type="match status" value="1"/>
</dbReference>
<organism evidence="4 5">
    <name type="scientific">Haematococcus lacustris</name>
    <name type="common">Green alga</name>
    <name type="synonym">Haematococcus pluvialis</name>
    <dbReference type="NCBI Taxonomy" id="44745"/>
    <lineage>
        <taxon>Eukaryota</taxon>
        <taxon>Viridiplantae</taxon>
        <taxon>Chlorophyta</taxon>
        <taxon>core chlorophytes</taxon>
        <taxon>Chlorophyceae</taxon>
        <taxon>CS clade</taxon>
        <taxon>Chlamydomonadales</taxon>
        <taxon>Haematococcaceae</taxon>
        <taxon>Haematococcus</taxon>
    </lineage>
</organism>
<dbReference type="Pfam" id="PF00271">
    <property type="entry name" value="Helicase_C"/>
    <property type="match status" value="1"/>
</dbReference>
<dbReference type="InterPro" id="IPR001650">
    <property type="entry name" value="Helicase_C-like"/>
</dbReference>
<sequence length="307" mass="33741">AAGGQGAPGTDRVVAKLGSQRINNLFTHLRKIALHPLLVRHRYTDAMLEDIVRLATRHGLFGGQCTVERVGKEMNGWSDLQLHNFAESYRGVLGRYILDSDCLMISGKLKELSRLLAQLKAKGSRVLLFSQWTQMLDIMEWFMRQQGHTYVRLDGSTQVEERLSLVDRFNDPANGVFVFLLSTRAGGQGLNLTGADTVVLHDVDFNPQVDRQAEDRCHRLGQTRPVTVYRMVTLGSVDQNIYDIAQRKLKLDAAIMEGMAMGTGAGDAADDAAGDAADKPKKRGPKKKGADDTQHMGAILAALLAGK</sequence>
<name>A0A699ZPB9_HAELA</name>
<dbReference type="InterPro" id="IPR027417">
    <property type="entry name" value="P-loop_NTPase"/>
</dbReference>
<keyword evidence="5" id="KW-1185">Reference proteome</keyword>
<evidence type="ECO:0000313" key="4">
    <source>
        <dbReference type="EMBL" id="GFH17732.1"/>
    </source>
</evidence>
<keyword evidence="4" id="KW-0067">ATP-binding</keyword>
<dbReference type="GO" id="GO:0016787">
    <property type="term" value="F:hydrolase activity"/>
    <property type="evidence" value="ECO:0007669"/>
    <property type="project" value="UniProtKB-KW"/>
</dbReference>
<feature type="domain" description="Helicase C-terminal" evidence="3">
    <location>
        <begin position="111"/>
        <end position="262"/>
    </location>
</feature>
<evidence type="ECO:0000256" key="2">
    <source>
        <dbReference type="SAM" id="MobiDB-lite"/>
    </source>
</evidence>
<keyword evidence="4" id="KW-0547">Nucleotide-binding</keyword>
<dbReference type="EMBL" id="BLLF01001193">
    <property type="protein sequence ID" value="GFH17732.1"/>
    <property type="molecule type" value="Genomic_DNA"/>
</dbReference>
<keyword evidence="4" id="KW-0347">Helicase</keyword>
<keyword evidence="1" id="KW-0378">Hydrolase</keyword>
<accession>A0A699ZPB9</accession>
<dbReference type="SUPFAM" id="SSF52540">
    <property type="entry name" value="P-loop containing nucleoside triphosphate hydrolases"/>
    <property type="match status" value="1"/>
</dbReference>
<dbReference type="Proteomes" id="UP000485058">
    <property type="component" value="Unassembled WGS sequence"/>
</dbReference>
<dbReference type="Gene3D" id="3.40.50.300">
    <property type="entry name" value="P-loop containing nucleotide triphosphate hydrolases"/>
    <property type="match status" value="1"/>
</dbReference>
<reference evidence="4 5" key="1">
    <citation type="submission" date="2020-02" db="EMBL/GenBank/DDBJ databases">
        <title>Draft genome sequence of Haematococcus lacustris strain NIES-144.</title>
        <authorList>
            <person name="Morimoto D."/>
            <person name="Nakagawa S."/>
            <person name="Yoshida T."/>
            <person name="Sawayama S."/>
        </authorList>
    </citation>
    <scope>NUCLEOTIDE SEQUENCE [LARGE SCALE GENOMIC DNA]</scope>
    <source>
        <strain evidence="4 5">NIES-144</strain>
    </source>
</reference>
<proteinExistence type="predicted"/>
<dbReference type="AlphaFoldDB" id="A0A699ZPB9"/>
<dbReference type="PANTHER" id="PTHR10799">
    <property type="entry name" value="SNF2/RAD54 HELICASE FAMILY"/>
    <property type="match status" value="1"/>
</dbReference>
<evidence type="ECO:0000256" key="1">
    <source>
        <dbReference type="ARBA" id="ARBA00022801"/>
    </source>
</evidence>
<evidence type="ECO:0000259" key="3">
    <source>
        <dbReference type="PROSITE" id="PS51194"/>
    </source>
</evidence>
<feature type="region of interest" description="Disordered" evidence="2">
    <location>
        <begin position="266"/>
        <end position="294"/>
    </location>
</feature>
<evidence type="ECO:0000313" key="5">
    <source>
        <dbReference type="Proteomes" id="UP000485058"/>
    </source>
</evidence>